<evidence type="ECO:0000256" key="4">
    <source>
        <dbReference type="ARBA" id="ARBA00004496"/>
    </source>
</evidence>
<dbReference type="NCBIfam" id="TIGR01417">
    <property type="entry name" value="PTS_I_fam"/>
    <property type="match status" value="1"/>
</dbReference>
<proteinExistence type="inferred from homology"/>
<feature type="binding site" evidence="19">
    <location>
        <position position="294"/>
    </location>
    <ligand>
        <name>phosphoenolpyruvate</name>
        <dbReference type="ChEBI" id="CHEBI:58702"/>
    </ligand>
</feature>
<dbReference type="RefSeq" id="WP_307253426.1">
    <property type="nucleotide sequence ID" value="NZ_JAUSTO010000004.1"/>
</dbReference>
<dbReference type="GO" id="GO:0009401">
    <property type="term" value="P:phosphoenolpyruvate-dependent sugar phosphotransferase system"/>
    <property type="evidence" value="ECO:0007669"/>
    <property type="project" value="UniProtKB-KW"/>
</dbReference>
<dbReference type="Pfam" id="PF00391">
    <property type="entry name" value="PEP-utilizers"/>
    <property type="match status" value="1"/>
</dbReference>
<evidence type="ECO:0000259" key="23">
    <source>
        <dbReference type="Pfam" id="PF05524"/>
    </source>
</evidence>
<comment type="caution">
    <text evidence="24">The sequence shown here is derived from an EMBL/GenBank/DDBJ whole genome shotgun (WGS) entry which is preliminary data.</text>
</comment>
<sequence>MRIADGKSILNGIAIGKLRIYRGCGFRLSLERGVSPREETARFELALQRVILQQRALAAETRERFGEAEAAIFEVHTMILEDALLTDSVRACLREEGCSAEKAVCTACGRQAQTFLDMDDPYMQARAADIHDIRQALLDALAGNAVELPEETEPVILVAEELTPSEIMRLGKGKLCGIITREGSCNSHSAILARSMNLPALVQCAEIDESWEGRSAILDGEQGRVYIDPEPELLRCYEARIEQEREADERLRTLKGKASVTRDGRQVTLLANIGGPEDIPALLQNDAEGVGLLRSEFLYLGRSEAPSEEEQLAAYREVLDAMRGRRVVIRTCDIGADKQLSYLPAEKEDNPALGCRAIRFCFRHRELFRTQLRALLRASVYGRLAVMFPMIISPAELREAKRMLQSCREELEAEGVCAVEPQIGIMIETPAAALCAEELAAECEFFSIGTNDLTQYLLALDRQNAALECFLDPHHPALLRAVEMTAKAGRKRGIEVGICGELAADLSLTERFLRMGISVLSVNPQNILPLRQKIRGLWLTD</sequence>
<dbReference type="Gene3D" id="1.10.274.10">
    <property type="entry name" value="PtsI, HPr-binding domain"/>
    <property type="match status" value="1"/>
</dbReference>
<evidence type="ECO:0000256" key="9">
    <source>
        <dbReference type="ARBA" id="ARBA00022490"/>
    </source>
</evidence>
<dbReference type="EMBL" id="JAUSTO010000004">
    <property type="protein sequence ID" value="MDQ0152105.1"/>
    <property type="molecule type" value="Genomic_DNA"/>
</dbReference>
<name>A0AAE3VA38_9FIRM</name>
<feature type="binding site" evidence="19">
    <location>
        <position position="462"/>
    </location>
    <ligand>
        <name>phosphoenolpyruvate</name>
        <dbReference type="ChEBI" id="CHEBI:58702"/>
    </ligand>
</feature>
<dbReference type="GO" id="GO:0008965">
    <property type="term" value="F:phosphoenolpyruvate-protein phosphotransferase activity"/>
    <property type="evidence" value="ECO:0007669"/>
    <property type="project" value="UniProtKB-EC"/>
</dbReference>
<dbReference type="PRINTS" id="PR01736">
    <property type="entry name" value="PHPHTRNFRASE"/>
</dbReference>
<evidence type="ECO:0000256" key="2">
    <source>
        <dbReference type="ARBA" id="ARBA00001946"/>
    </source>
</evidence>
<keyword evidence="13 17" id="KW-0479">Metal-binding</keyword>
<feature type="binding site" evidence="19">
    <location>
        <begin position="451"/>
        <end position="452"/>
    </location>
    <ligand>
        <name>phosphoenolpyruvate</name>
        <dbReference type="ChEBI" id="CHEBI:58702"/>
    </ligand>
</feature>
<dbReference type="InterPro" id="IPR050499">
    <property type="entry name" value="PEP-utilizing_PTS_enzyme"/>
</dbReference>
<keyword evidence="14 17" id="KW-0418">Kinase</keyword>
<dbReference type="PANTHER" id="PTHR46244:SF3">
    <property type="entry name" value="PHOSPHOENOLPYRUVATE-PROTEIN PHOSPHOTRANSFERASE"/>
    <property type="match status" value="1"/>
</dbReference>
<evidence type="ECO:0000256" key="1">
    <source>
        <dbReference type="ARBA" id="ARBA00000683"/>
    </source>
</evidence>
<evidence type="ECO:0000256" key="18">
    <source>
        <dbReference type="PIRSR" id="PIRSR000732-1"/>
    </source>
</evidence>
<evidence type="ECO:0000256" key="7">
    <source>
        <dbReference type="ARBA" id="ARBA00016544"/>
    </source>
</evidence>
<feature type="binding site" evidence="20">
    <location>
        <position position="452"/>
    </location>
    <ligand>
        <name>Mg(2+)</name>
        <dbReference type="ChEBI" id="CHEBI:18420"/>
    </ligand>
</feature>
<evidence type="ECO:0000313" key="24">
    <source>
        <dbReference type="EMBL" id="MDQ0152105.1"/>
    </source>
</evidence>
<dbReference type="SUPFAM" id="SSF47831">
    <property type="entry name" value="Enzyme I of the PEP:sugar phosphotransferase system HPr-binding (sub)domain"/>
    <property type="match status" value="1"/>
</dbReference>
<evidence type="ECO:0000256" key="10">
    <source>
        <dbReference type="ARBA" id="ARBA00022597"/>
    </source>
</evidence>
<dbReference type="InterPro" id="IPR040442">
    <property type="entry name" value="Pyrv_kinase-like_dom_sf"/>
</dbReference>
<evidence type="ECO:0000256" key="17">
    <source>
        <dbReference type="PIRNR" id="PIRNR000732"/>
    </source>
</evidence>
<dbReference type="InterPro" id="IPR015813">
    <property type="entry name" value="Pyrv/PenolPyrv_kinase-like_dom"/>
</dbReference>
<comment type="cofactor">
    <cofactor evidence="2 17 20">
        <name>Mg(2+)</name>
        <dbReference type="ChEBI" id="CHEBI:18420"/>
    </cofactor>
</comment>
<dbReference type="InterPro" id="IPR036637">
    <property type="entry name" value="Phosphohistidine_dom_sf"/>
</dbReference>
<dbReference type="InterPro" id="IPR006318">
    <property type="entry name" value="PTS_EI-like"/>
</dbReference>
<reference evidence="24" key="1">
    <citation type="submission" date="2023-07" db="EMBL/GenBank/DDBJ databases">
        <title>Genomic Encyclopedia of Type Strains, Phase IV (KMG-IV): sequencing the most valuable type-strain genomes for metagenomic binning, comparative biology and taxonomic classification.</title>
        <authorList>
            <person name="Goeker M."/>
        </authorList>
    </citation>
    <scope>NUCLEOTIDE SEQUENCE</scope>
    <source>
        <strain evidence="24">DSM 19659</strain>
    </source>
</reference>
<dbReference type="GO" id="GO:0016301">
    <property type="term" value="F:kinase activity"/>
    <property type="evidence" value="ECO:0007669"/>
    <property type="project" value="UniProtKB-KW"/>
</dbReference>
<dbReference type="Proteomes" id="UP001241537">
    <property type="component" value="Unassembled WGS sequence"/>
</dbReference>
<evidence type="ECO:0000256" key="13">
    <source>
        <dbReference type="ARBA" id="ARBA00022723"/>
    </source>
</evidence>
<dbReference type="Gene3D" id="3.20.20.60">
    <property type="entry name" value="Phosphoenolpyruvate-binding domains"/>
    <property type="match status" value="1"/>
</dbReference>
<evidence type="ECO:0000256" key="3">
    <source>
        <dbReference type="ARBA" id="ARBA00002728"/>
    </source>
</evidence>
<comment type="subcellular location">
    <subcellularLocation>
        <location evidence="4 17">Cytoplasm</location>
    </subcellularLocation>
</comment>
<keyword evidence="11 17" id="KW-0808">Transferase</keyword>
<evidence type="ECO:0000256" key="15">
    <source>
        <dbReference type="ARBA" id="ARBA00022842"/>
    </source>
</evidence>
<protein>
    <recommendedName>
        <fullName evidence="7 17">Phosphoenolpyruvate-protein phosphotransferase</fullName>
        <ecNumber evidence="6 17">2.7.3.9</ecNumber>
    </recommendedName>
    <alternativeName>
        <fullName evidence="16 17">Phosphotransferase system, enzyme I</fullName>
    </alternativeName>
</protein>
<keyword evidence="25" id="KW-1185">Reference proteome</keyword>
<keyword evidence="15 17" id="KW-0460">Magnesium</keyword>
<dbReference type="InterPro" id="IPR023151">
    <property type="entry name" value="PEP_util_CS"/>
</dbReference>
<gene>
    <name evidence="24" type="ORF">J2S20_000790</name>
</gene>
<dbReference type="EC" id="2.7.3.9" evidence="6 17"/>
<dbReference type="InterPro" id="IPR008279">
    <property type="entry name" value="PEP-util_enz_mobile_dom"/>
</dbReference>
<comment type="function">
    <text evidence="3 17">General (non sugar-specific) component of the phosphoenolpyruvate-dependent sugar phosphotransferase system (sugar PTS). This major carbohydrate active-transport system catalyzes the phosphorylation of incoming sugar substrates concomitantly with their translocation across the cell membrane. Enzyme I transfers the phosphoryl group from phosphoenolpyruvate (PEP) to the phosphoryl carrier protein (HPr).</text>
</comment>
<comment type="similarity">
    <text evidence="5 17">Belongs to the PEP-utilizing enzyme family.</text>
</comment>
<dbReference type="PANTHER" id="PTHR46244">
    <property type="entry name" value="PHOSPHOENOLPYRUVATE-PROTEIN PHOSPHOTRANSFERASE"/>
    <property type="match status" value="1"/>
</dbReference>
<keyword evidence="9 17" id="KW-0963">Cytoplasm</keyword>
<dbReference type="GO" id="GO:0005737">
    <property type="term" value="C:cytoplasm"/>
    <property type="evidence" value="ECO:0007669"/>
    <property type="project" value="UniProtKB-SubCell"/>
</dbReference>
<accession>A0AAE3VA38</accession>
<evidence type="ECO:0000256" key="14">
    <source>
        <dbReference type="ARBA" id="ARBA00022777"/>
    </source>
</evidence>
<feature type="domain" description="PEP-utilising enzyme C-terminal" evidence="22">
    <location>
        <begin position="250"/>
        <end position="535"/>
    </location>
</feature>
<evidence type="ECO:0000256" key="19">
    <source>
        <dbReference type="PIRSR" id="PIRSR000732-2"/>
    </source>
</evidence>
<dbReference type="Gene3D" id="3.50.30.10">
    <property type="entry name" value="Phosphohistidine domain"/>
    <property type="match status" value="1"/>
</dbReference>
<evidence type="ECO:0000259" key="22">
    <source>
        <dbReference type="Pfam" id="PF02896"/>
    </source>
</evidence>
<feature type="domain" description="Phosphotransferase system enzyme I N-terminal" evidence="23">
    <location>
        <begin position="6"/>
        <end position="126"/>
    </location>
</feature>
<dbReference type="PROSITE" id="PS00742">
    <property type="entry name" value="PEP_ENZYMES_2"/>
    <property type="match status" value="1"/>
</dbReference>
<evidence type="ECO:0000259" key="21">
    <source>
        <dbReference type="Pfam" id="PF00391"/>
    </source>
</evidence>
<dbReference type="PIRSF" id="PIRSF000732">
    <property type="entry name" value="PTS_enzyme_I"/>
    <property type="match status" value="1"/>
</dbReference>
<organism evidence="24 25">
    <name type="scientific">Moryella indoligenes</name>
    <dbReference type="NCBI Taxonomy" id="371674"/>
    <lineage>
        <taxon>Bacteria</taxon>
        <taxon>Bacillati</taxon>
        <taxon>Bacillota</taxon>
        <taxon>Clostridia</taxon>
        <taxon>Lachnospirales</taxon>
        <taxon>Lachnospiraceae</taxon>
        <taxon>Moryella</taxon>
    </lineage>
</organism>
<dbReference type="SUPFAM" id="SSF52009">
    <property type="entry name" value="Phosphohistidine domain"/>
    <property type="match status" value="1"/>
</dbReference>
<dbReference type="Pfam" id="PF05524">
    <property type="entry name" value="PEP-utilisers_N"/>
    <property type="match status" value="1"/>
</dbReference>
<feature type="binding site" evidence="19">
    <location>
        <position position="330"/>
    </location>
    <ligand>
        <name>phosphoenolpyruvate</name>
        <dbReference type="ChEBI" id="CHEBI:58702"/>
    </ligand>
</feature>
<dbReference type="InterPro" id="IPR000121">
    <property type="entry name" value="PEP_util_C"/>
</dbReference>
<dbReference type="InterPro" id="IPR024692">
    <property type="entry name" value="PTS_EI"/>
</dbReference>
<evidence type="ECO:0000256" key="5">
    <source>
        <dbReference type="ARBA" id="ARBA00007837"/>
    </source>
</evidence>
<feature type="active site" description="Proton donor" evidence="18">
    <location>
        <position position="499"/>
    </location>
</feature>
<feature type="binding site" evidence="20">
    <location>
        <position position="428"/>
    </location>
    <ligand>
        <name>Mg(2+)</name>
        <dbReference type="ChEBI" id="CHEBI:18420"/>
    </ligand>
</feature>
<evidence type="ECO:0000256" key="8">
    <source>
        <dbReference type="ARBA" id="ARBA00022448"/>
    </source>
</evidence>
<keyword evidence="8 17" id="KW-0813">Transport</keyword>
<dbReference type="GO" id="GO:0046872">
    <property type="term" value="F:metal ion binding"/>
    <property type="evidence" value="ECO:0007669"/>
    <property type="project" value="UniProtKB-KW"/>
</dbReference>
<keyword evidence="12 17" id="KW-0598">Phosphotransferase system</keyword>
<dbReference type="Pfam" id="PF02896">
    <property type="entry name" value="PEP-utilizers_C"/>
    <property type="match status" value="1"/>
</dbReference>
<evidence type="ECO:0000256" key="20">
    <source>
        <dbReference type="PIRSR" id="PIRSR000732-3"/>
    </source>
</evidence>
<feature type="domain" description="PEP-utilising enzyme mobile" evidence="21">
    <location>
        <begin position="153"/>
        <end position="223"/>
    </location>
</feature>
<evidence type="ECO:0000256" key="6">
    <source>
        <dbReference type="ARBA" id="ARBA00012232"/>
    </source>
</evidence>
<evidence type="ECO:0000256" key="12">
    <source>
        <dbReference type="ARBA" id="ARBA00022683"/>
    </source>
</evidence>
<dbReference type="InterPro" id="IPR008731">
    <property type="entry name" value="PTS_EIN"/>
</dbReference>
<evidence type="ECO:0000256" key="11">
    <source>
        <dbReference type="ARBA" id="ARBA00022679"/>
    </source>
</evidence>
<feature type="active site" description="Tele-phosphohistidine intermediate" evidence="18">
    <location>
        <position position="188"/>
    </location>
</feature>
<dbReference type="InterPro" id="IPR036618">
    <property type="entry name" value="PtsI_HPr-bd_sf"/>
</dbReference>
<dbReference type="SUPFAM" id="SSF51621">
    <property type="entry name" value="Phosphoenolpyruvate/pyruvate domain"/>
    <property type="match status" value="1"/>
</dbReference>
<keyword evidence="10 17" id="KW-0762">Sugar transport</keyword>
<evidence type="ECO:0000313" key="25">
    <source>
        <dbReference type="Proteomes" id="UP001241537"/>
    </source>
</evidence>
<dbReference type="AlphaFoldDB" id="A0AAE3VA38"/>
<comment type="catalytic activity">
    <reaction evidence="1 17">
        <text>L-histidyl-[protein] + phosphoenolpyruvate = N(pros)-phospho-L-histidyl-[protein] + pyruvate</text>
        <dbReference type="Rhea" id="RHEA:23880"/>
        <dbReference type="Rhea" id="RHEA-COMP:9745"/>
        <dbReference type="Rhea" id="RHEA-COMP:9746"/>
        <dbReference type="ChEBI" id="CHEBI:15361"/>
        <dbReference type="ChEBI" id="CHEBI:29979"/>
        <dbReference type="ChEBI" id="CHEBI:58702"/>
        <dbReference type="ChEBI" id="CHEBI:64837"/>
        <dbReference type="EC" id="2.7.3.9"/>
    </reaction>
</comment>
<evidence type="ECO:0000256" key="16">
    <source>
        <dbReference type="ARBA" id="ARBA00033235"/>
    </source>
</evidence>